<dbReference type="InterPro" id="IPR049237">
    <property type="entry name" value="DUF2264_C"/>
</dbReference>
<accession>A0ABP1DJA5</accession>
<sequence length="648" mass="72122">MSNFANTTRFASNPIATKGDLSKFLIGLLDPLAHHTSPGGARIHIGFTGTHYDEAAAQLEGFSRPIWGLASLLAGGGTYEGTERWVRGFNNGTNPDYEEFWGNMKNKDQRMVECSAIGFALSVAKQQLWDALEDNGKRNLENWLGGMNDKEMPNTNWLWFRVFSNLGLSKVGSPKFDAKRMKADLDHLDTFYIGDGWSRDGPEGVVQLDYYSSSFAIQFAQLVYSKLAQAEDPERCEEFKNRARLFSQDFVRYFDPEGRAIPFGRSLTYRFAMSSFWGAVAFADLELPAPLTWGVVKGLQLRNIRYWAKQPGAYNTDGTLTIGYCYPNQSMTENYNSPGSPYWCCKSFITLALPESHPFWASREEPYPLSLLNTVKFMPKPLHIASNLSGHTFLLSSGQQCSYPVKNTAAKYGKFAYSSAFGYSVAVGNGTLEEIGGDNALALSDDDGETWKCRIKTREARIEGGVWLRSMWYPWKDVQVETWLIPPTKEAPSWHLRIHRIRTGRKLISAEGGFAIYGQGVNDRALEPSTGETFGTLENEGEARAASKAGVSGIAELGGKESRKGKALRTDANTNLMVPRAVLPTLMDEHAADPEQDVWLVTGVFGLPSADGEESARAGWEEEWKKRPAVPEDRLPHSFISSRRTSSV</sequence>
<evidence type="ECO:0000313" key="5">
    <source>
        <dbReference type="Proteomes" id="UP001497453"/>
    </source>
</evidence>
<reference evidence="5" key="1">
    <citation type="submission" date="2024-04" db="EMBL/GenBank/DDBJ databases">
        <authorList>
            <person name="Shaw F."/>
            <person name="Minotto A."/>
        </authorList>
    </citation>
    <scope>NUCLEOTIDE SEQUENCE [LARGE SCALE GENOMIC DNA]</scope>
</reference>
<dbReference type="Pfam" id="PF20938">
    <property type="entry name" value="DUF2264_C"/>
    <property type="match status" value="1"/>
</dbReference>
<feature type="compositionally biased region" description="Polar residues" evidence="1">
    <location>
        <begin position="639"/>
        <end position="648"/>
    </location>
</feature>
<organism evidence="4 5">
    <name type="scientific">Somion occarium</name>
    <dbReference type="NCBI Taxonomy" id="3059160"/>
    <lineage>
        <taxon>Eukaryota</taxon>
        <taxon>Fungi</taxon>
        <taxon>Dikarya</taxon>
        <taxon>Basidiomycota</taxon>
        <taxon>Agaricomycotina</taxon>
        <taxon>Agaricomycetes</taxon>
        <taxon>Polyporales</taxon>
        <taxon>Cerrenaceae</taxon>
        <taxon>Somion</taxon>
    </lineage>
</organism>
<evidence type="ECO:0000256" key="1">
    <source>
        <dbReference type="SAM" id="MobiDB-lite"/>
    </source>
</evidence>
<protein>
    <submittedName>
        <fullName evidence="4">Uncharacterized protein</fullName>
    </submittedName>
</protein>
<dbReference type="Proteomes" id="UP001497453">
    <property type="component" value="Chromosome 4"/>
</dbReference>
<evidence type="ECO:0000259" key="2">
    <source>
        <dbReference type="Pfam" id="PF10022"/>
    </source>
</evidence>
<keyword evidence="5" id="KW-1185">Reference proteome</keyword>
<dbReference type="PANTHER" id="PTHR35339">
    <property type="entry name" value="LINALOOL DEHYDRATASE_ISOMERASE DOMAIN-CONTAINING PROTEIN"/>
    <property type="match status" value="1"/>
</dbReference>
<feature type="region of interest" description="Disordered" evidence="1">
    <location>
        <begin position="610"/>
        <end position="648"/>
    </location>
</feature>
<dbReference type="InterPro" id="IPR049349">
    <property type="entry name" value="DUF2264_N"/>
</dbReference>
<feature type="domain" description="DUF2264" evidence="3">
    <location>
        <begin position="374"/>
        <end position="632"/>
    </location>
</feature>
<proteinExistence type="predicted"/>
<dbReference type="InterPro" id="IPR016624">
    <property type="entry name" value="UCP014753"/>
</dbReference>
<dbReference type="Pfam" id="PF10022">
    <property type="entry name" value="DUF2264"/>
    <property type="match status" value="1"/>
</dbReference>
<feature type="domain" description="DUF2264" evidence="2">
    <location>
        <begin position="18"/>
        <end position="367"/>
    </location>
</feature>
<feature type="compositionally biased region" description="Basic and acidic residues" evidence="1">
    <location>
        <begin position="614"/>
        <end position="636"/>
    </location>
</feature>
<dbReference type="EMBL" id="OZ037947">
    <property type="protein sequence ID" value="CAL1707128.1"/>
    <property type="molecule type" value="Genomic_DNA"/>
</dbReference>
<dbReference type="PANTHER" id="PTHR35339:SF4">
    <property type="entry name" value="LINALOOL DEHYDRATASE_ISOMERASE DOMAIN-CONTAINING PROTEIN"/>
    <property type="match status" value="1"/>
</dbReference>
<evidence type="ECO:0000313" key="4">
    <source>
        <dbReference type="EMBL" id="CAL1707128.1"/>
    </source>
</evidence>
<evidence type="ECO:0000259" key="3">
    <source>
        <dbReference type="Pfam" id="PF20938"/>
    </source>
</evidence>
<name>A0ABP1DJA5_9APHY</name>
<dbReference type="PIRSF" id="PIRSF014753">
    <property type="entry name" value="UCP014753"/>
    <property type="match status" value="1"/>
</dbReference>
<gene>
    <name evidence="4" type="ORF">GFSPODELE1_LOCUS6211</name>
</gene>